<evidence type="ECO:0000313" key="1">
    <source>
        <dbReference type="EMBL" id="GAQ94949.1"/>
    </source>
</evidence>
<dbReference type="STRING" id="86166.TAGGR_11146"/>
<dbReference type="OrthoDB" id="9795297at2"/>
<proteinExistence type="predicted"/>
<name>A0A0U9HY83_9BACT</name>
<keyword evidence="2" id="KW-1185">Reference proteome</keyword>
<reference evidence="2" key="1">
    <citation type="submission" date="2016-01" db="EMBL/GenBank/DDBJ databases">
        <title>Draft genome sequence of Thermodesulfovibrio aggregans strain TGE-P1.</title>
        <authorList>
            <person name="Sekiguchi Y."/>
            <person name="Ohashi A."/>
            <person name="Matsuura N."/>
            <person name="Tourlousse M.D."/>
        </authorList>
    </citation>
    <scope>NUCLEOTIDE SEQUENCE [LARGE SCALE GENOMIC DNA]</scope>
    <source>
        <strain evidence="2">TGE-P1</strain>
    </source>
</reference>
<dbReference type="AlphaFoldDB" id="A0A0U9HY83"/>
<dbReference type="Proteomes" id="UP000054976">
    <property type="component" value="Unassembled WGS sequence"/>
</dbReference>
<dbReference type="EMBL" id="BCNO01000001">
    <property type="protein sequence ID" value="GAQ94949.1"/>
    <property type="molecule type" value="Genomic_DNA"/>
</dbReference>
<organism evidence="1 2">
    <name type="scientific">Thermodesulfovibrio aggregans</name>
    <dbReference type="NCBI Taxonomy" id="86166"/>
    <lineage>
        <taxon>Bacteria</taxon>
        <taxon>Pseudomonadati</taxon>
        <taxon>Nitrospirota</taxon>
        <taxon>Thermodesulfovibrionia</taxon>
        <taxon>Thermodesulfovibrionales</taxon>
        <taxon>Thermodesulfovibrionaceae</taxon>
        <taxon>Thermodesulfovibrio</taxon>
    </lineage>
</organism>
<evidence type="ECO:0000313" key="2">
    <source>
        <dbReference type="Proteomes" id="UP000054976"/>
    </source>
</evidence>
<comment type="caution">
    <text evidence="1">The sequence shown here is derived from an EMBL/GenBank/DDBJ whole genome shotgun (WGS) entry which is preliminary data.</text>
</comment>
<protein>
    <submittedName>
        <fullName evidence="1">Uncharacterized protein</fullName>
    </submittedName>
</protein>
<accession>A0A0U9HY83</accession>
<dbReference type="RefSeq" id="WP_059176355.1">
    <property type="nucleotide sequence ID" value="NZ_BCNO01000001.1"/>
</dbReference>
<sequence length="169" mass="19289">MFVRLIKLLMILVLITLPLNLKAEVLVKQCSDSDIKGKFNLIIYSNSFINDPETFIILDRVDDNIKIAPYAPDFKYRAIENLDEKEALKIANEILKSSSVSTIKCSAIYDNGNIIGYELKPIYFLWIFGVLEPVETVYKKEGNSILIFIRLNPRVERQLNSGGDSVRDN</sequence>
<gene>
    <name evidence="1" type="ORF">TAGGR_11146</name>
</gene>